<dbReference type="EMBL" id="MLYV02001245">
    <property type="protein sequence ID" value="PSR71730.1"/>
    <property type="molecule type" value="Genomic_DNA"/>
</dbReference>
<accession>A0A2R6NH89</accession>
<sequence length="155" mass="17519">MSDTEAGKLEHPLLLPPVHRQEDLVKYRYSGVPVAPEYEREGAEDFQPGKHGSRIPSPFSCHIQDPQEQGPPRSSTQQQTRDEEEEHPTLDSARSVSPPVSTVPVGPTRPTPLNTMSPKVKLQFYHRALYWWTFEKANGAMVDKELRSSLSMIVE</sequence>
<feature type="region of interest" description="Disordered" evidence="1">
    <location>
        <begin position="38"/>
        <end position="116"/>
    </location>
</feature>
<evidence type="ECO:0000313" key="2">
    <source>
        <dbReference type="EMBL" id="PSR71730.1"/>
    </source>
</evidence>
<gene>
    <name evidence="2" type="ORF">PHLCEN_2v12378</name>
</gene>
<feature type="compositionally biased region" description="Basic and acidic residues" evidence="1">
    <location>
        <begin position="1"/>
        <end position="11"/>
    </location>
</feature>
<evidence type="ECO:0000313" key="3">
    <source>
        <dbReference type="Proteomes" id="UP000186601"/>
    </source>
</evidence>
<reference evidence="2 3" key="1">
    <citation type="submission" date="2018-02" db="EMBL/GenBank/DDBJ databases">
        <title>Genome sequence of the basidiomycete white-rot fungus Phlebia centrifuga.</title>
        <authorList>
            <person name="Granchi Z."/>
            <person name="Peng M."/>
            <person name="de Vries R.P."/>
            <person name="Hilden K."/>
            <person name="Makela M.R."/>
            <person name="Grigoriev I."/>
            <person name="Riley R."/>
        </authorList>
    </citation>
    <scope>NUCLEOTIDE SEQUENCE [LARGE SCALE GENOMIC DNA]</scope>
    <source>
        <strain evidence="2 3">FBCC195</strain>
    </source>
</reference>
<dbReference type="AlphaFoldDB" id="A0A2R6NH89"/>
<feature type="region of interest" description="Disordered" evidence="1">
    <location>
        <begin position="1"/>
        <end position="22"/>
    </location>
</feature>
<keyword evidence="3" id="KW-1185">Reference proteome</keyword>
<feature type="compositionally biased region" description="Low complexity" evidence="1">
    <location>
        <begin position="94"/>
        <end position="112"/>
    </location>
</feature>
<dbReference type="Proteomes" id="UP000186601">
    <property type="component" value="Unassembled WGS sequence"/>
</dbReference>
<organism evidence="2 3">
    <name type="scientific">Hermanssonia centrifuga</name>
    <dbReference type="NCBI Taxonomy" id="98765"/>
    <lineage>
        <taxon>Eukaryota</taxon>
        <taxon>Fungi</taxon>
        <taxon>Dikarya</taxon>
        <taxon>Basidiomycota</taxon>
        <taxon>Agaricomycotina</taxon>
        <taxon>Agaricomycetes</taxon>
        <taxon>Polyporales</taxon>
        <taxon>Meruliaceae</taxon>
        <taxon>Hermanssonia</taxon>
    </lineage>
</organism>
<name>A0A2R6NH89_9APHY</name>
<protein>
    <submittedName>
        <fullName evidence="2">Uncharacterized protein</fullName>
    </submittedName>
</protein>
<evidence type="ECO:0000256" key="1">
    <source>
        <dbReference type="SAM" id="MobiDB-lite"/>
    </source>
</evidence>
<comment type="caution">
    <text evidence="2">The sequence shown here is derived from an EMBL/GenBank/DDBJ whole genome shotgun (WGS) entry which is preliminary data.</text>
</comment>
<proteinExistence type="predicted"/>